<keyword evidence="4" id="KW-1185">Reference proteome</keyword>
<comment type="caution">
    <text evidence="3">The sequence shown here is derived from an EMBL/GenBank/DDBJ whole genome shotgun (WGS) entry which is preliminary data.</text>
</comment>
<evidence type="ECO:0000256" key="1">
    <source>
        <dbReference type="SAM" id="MobiDB-lite"/>
    </source>
</evidence>
<feature type="transmembrane region" description="Helical" evidence="2">
    <location>
        <begin position="86"/>
        <end position="109"/>
    </location>
</feature>
<evidence type="ECO:0000313" key="3">
    <source>
        <dbReference type="EMBL" id="THH04545.1"/>
    </source>
</evidence>
<feature type="region of interest" description="Disordered" evidence="1">
    <location>
        <begin position="515"/>
        <end position="753"/>
    </location>
</feature>
<dbReference type="OrthoDB" id="3219582at2759"/>
<keyword evidence="2" id="KW-1133">Transmembrane helix</keyword>
<proteinExistence type="predicted"/>
<name>A0A4S4L059_9AGAM</name>
<feature type="region of interest" description="Disordered" evidence="1">
    <location>
        <begin position="831"/>
        <end position="873"/>
    </location>
</feature>
<keyword evidence="2" id="KW-0472">Membrane</keyword>
<feature type="compositionally biased region" description="Low complexity" evidence="1">
    <location>
        <begin position="703"/>
        <end position="712"/>
    </location>
</feature>
<feature type="transmembrane region" description="Helical" evidence="2">
    <location>
        <begin position="24"/>
        <end position="44"/>
    </location>
</feature>
<feature type="region of interest" description="Disordered" evidence="1">
    <location>
        <begin position="330"/>
        <end position="351"/>
    </location>
</feature>
<feature type="compositionally biased region" description="Low complexity" evidence="1">
    <location>
        <begin position="392"/>
        <end position="406"/>
    </location>
</feature>
<organism evidence="3 4">
    <name type="scientific">Phellinidium pouzarii</name>
    <dbReference type="NCBI Taxonomy" id="167371"/>
    <lineage>
        <taxon>Eukaryota</taxon>
        <taxon>Fungi</taxon>
        <taxon>Dikarya</taxon>
        <taxon>Basidiomycota</taxon>
        <taxon>Agaricomycotina</taxon>
        <taxon>Agaricomycetes</taxon>
        <taxon>Hymenochaetales</taxon>
        <taxon>Hymenochaetaceae</taxon>
        <taxon>Phellinidium</taxon>
    </lineage>
</organism>
<feature type="compositionally biased region" description="Polar residues" evidence="1">
    <location>
        <begin position="653"/>
        <end position="668"/>
    </location>
</feature>
<feature type="compositionally biased region" description="Polar residues" evidence="1">
    <location>
        <begin position="613"/>
        <end position="632"/>
    </location>
</feature>
<dbReference type="Proteomes" id="UP000308199">
    <property type="component" value="Unassembled WGS sequence"/>
</dbReference>
<dbReference type="EMBL" id="SGPK01000333">
    <property type="protein sequence ID" value="THH04545.1"/>
    <property type="molecule type" value="Genomic_DNA"/>
</dbReference>
<protein>
    <submittedName>
        <fullName evidence="3">Uncharacterized protein</fullName>
    </submittedName>
</protein>
<keyword evidence="2" id="KW-0812">Transmembrane</keyword>
<feature type="transmembrane region" description="Helical" evidence="2">
    <location>
        <begin position="51"/>
        <end position="74"/>
    </location>
</feature>
<feature type="transmembrane region" description="Helical" evidence="2">
    <location>
        <begin position="178"/>
        <end position="206"/>
    </location>
</feature>
<evidence type="ECO:0000313" key="4">
    <source>
        <dbReference type="Proteomes" id="UP000308199"/>
    </source>
</evidence>
<dbReference type="AlphaFoldDB" id="A0A4S4L059"/>
<feature type="compositionally biased region" description="Polar residues" evidence="1">
    <location>
        <begin position="713"/>
        <end position="730"/>
    </location>
</feature>
<feature type="compositionally biased region" description="Basic and acidic residues" evidence="1">
    <location>
        <begin position="992"/>
        <end position="1002"/>
    </location>
</feature>
<gene>
    <name evidence="3" type="ORF">EW145_g5446</name>
</gene>
<evidence type="ECO:0000256" key="2">
    <source>
        <dbReference type="SAM" id="Phobius"/>
    </source>
</evidence>
<reference evidence="3 4" key="1">
    <citation type="submission" date="2019-02" db="EMBL/GenBank/DDBJ databases">
        <title>Genome sequencing of the rare red list fungi Phellinidium pouzarii.</title>
        <authorList>
            <person name="Buettner E."/>
            <person name="Kellner H."/>
        </authorList>
    </citation>
    <scope>NUCLEOTIDE SEQUENCE [LARGE SCALE GENOMIC DNA]</scope>
    <source>
        <strain evidence="3 4">DSM 108285</strain>
    </source>
</reference>
<feature type="transmembrane region" description="Helical" evidence="2">
    <location>
        <begin position="227"/>
        <end position="246"/>
    </location>
</feature>
<feature type="region of interest" description="Disordered" evidence="1">
    <location>
        <begin position="392"/>
        <end position="441"/>
    </location>
</feature>
<accession>A0A4S4L059</accession>
<feature type="region of interest" description="Disordered" evidence="1">
    <location>
        <begin position="971"/>
        <end position="1018"/>
    </location>
</feature>
<sequence>MSSSCLSAATIVRCETLSKLEDGVIFIPVILQVLILIGLTAAYWRSGKKKHLMILADSFAFYVLALLDLLSHLIPEARIDLQFFKIFDIIIGILSFIPILLYAVFLYILARTYFLPTLTRLPRKLTNYTLLAFIPVTIALNELGSFLGINYRVEQDAVGQSFLAIGFSSSSNQSLWQFFTSVTLVLLIVFQATIFCFTIYLAIFIFRERRVRRSYVEDYNPPTGKGIAWVSLGVKLGAIETVLGFVSDGVSVVLARRILRMFSRVCLAIGSLQCERATISQPPAHRRGRTMSQIRAMIANPRASTFARLSPTFTNVYAYSLPQGASNASFGDREAGAAGIHPTPRPQRVTVQYDGRTPPALALRLSGLHLPPAEELTDAFNRRGTLMAVPRSAPSVPASFSFSSMRGMRGHADNGKASSSGSMPRSLSAIAPPSGPVLDTRALPGDLEAVRGGRGREMEEAPGIMSSRRPNPKYFPDNQAQPQSYYQDIGGVQRDIEHPQDVFAGGHSHLMSVSSLASESMSNARRAPQFPGVSGHPLSFERSRPSQAPRDALGGSSRGRGDMGSEKGPSPSGSIKRKPPPSVPRNLEAGYGEGSVPFGGDTVTASVMERAPSDSQRSLGGRSKTSQTSSGSTRRKAMPVPPPIDATIAGPNTGLSEQVQITATSPTARASDKGGRSKYPYIRSREGEFTPKSGTSGGGGSRWGSAGSAGRTQTPGMTLASGTSPATTDIPSARDRGEGGSTMPDPFLESDNDDGELEYRASELAEAESGLGRIAARVAQFDRQRRQSFRGVGRISPGMYSAPARDQKGKGKERVYASTEAQVSLPGFVSGSRIATSDRPRTISRPRQLSAASSASSIRTTTTGTGVSPHGWAPTLASARREHITPAWRAPAQPEVVTRTHTHTFSNTSNITASSAANALERHAERERELVRIKSVGRVWTRQTPTPSTSSFAARRSLRIESGDYSASDYAITDQSAANSPLRLPRTFQEGQEGRLESTHGDADEDDPTLAEGRGWTV</sequence>
<feature type="region of interest" description="Disordered" evidence="1">
    <location>
        <begin position="463"/>
        <end position="483"/>
    </location>
</feature>
<feature type="compositionally biased region" description="Polar residues" evidence="1">
    <location>
        <begin position="416"/>
        <end position="425"/>
    </location>
</feature>
<feature type="transmembrane region" description="Helical" evidence="2">
    <location>
        <begin position="130"/>
        <end position="149"/>
    </location>
</feature>